<dbReference type="PRINTS" id="PR00039">
    <property type="entry name" value="HTHLYSR"/>
</dbReference>
<keyword evidence="2" id="KW-0805">Transcription regulation</keyword>
<accession>A0A3R6FXR7</accession>
<dbReference type="FunFam" id="1.10.10.10:FF:000001">
    <property type="entry name" value="LysR family transcriptional regulator"/>
    <property type="match status" value="1"/>
</dbReference>
<dbReference type="GO" id="GO:0003700">
    <property type="term" value="F:DNA-binding transcription factor activity"/>
    <property type="evidence" value="ECO:0007669"/>
    <property type="project" value="InterPro"/>
</dbReference>
<dbReference type="GO" id="GO:0000976">
    <property type="term" value="F:transcription cis-regulatory region binding"/>
    <property type="evidence" value="ECO:0007669"/>
    <property type="project" value="TreeGrafter"/>
</dbReference>
<dbReference type="Pfam" id="PF00126">
    <property type="entry name" value="HTH_1"/>
    <property type="match status" value="1"/>
</dbReference>
<proteinExistence type="inferred from homology"/>
<dbReference type="PANTHER" id="PTHR30126">
    <property type="entry name" value="HTH-TYPE TRANSCRIPTIONAL REGULATOR"/>
    <property type="match status" value="1"/>
</dbReference>
<dbReference type="PANTHER" id="PTHR30126:SF39">
    <property type="entry name" value="HTH-TYPE TRANSCRIPTIONAL REGULATOR CYSL"/>
    <property type="match status" value="1"/>
</dbReference>
<evidence type="ECO:0000256" key="2">
    <source>
        <dbReference type="ARBA" id="ARBA00023015"/>
    </source>
</evidence>
<dbReference type="PROSITE" id="PS50931">
    <property type="entry name" value="HTH_LYSR"/>
    <property type="match status" value="1"/>
</dbReference>
<dbReference type="OrthoDB" id="1652954at2"/>
<organism evidence="6 7">
    <name type="scientific">Roseburia intestinalis</name>
    <dbReference type="NCBI Taxonomy" id="166486"/>
    <lineage>
        <taxon>Bacteria</taxon>
        <taxon>Bacillati</taxon>
        <taxon>Bacillota</taxon>
        <taxon>Clostridia</taxon>
        <taxon>Lachnospirales</taxon>
        <taxon>Lachnospiraceae</taxon>
        <taxon>Roseburia</taxon>
    </lineage>
</organism>
<dbReference type="CDD" id="cd08434">
    <property type="entry name" value="PBP2_GltC_like"/>
    <property type="match status" value="1"/>
</dbReference>
<feature type="domain" description="HTH lysR-type" evidence="5">
    <location>
        <begin position="12"/>
        <end position="69"/>
    </location>
</feature>
<evidence type="ECO:0000256" key="4">
    <source>
        <dbReference type="ARBA" id="ARBA00023163"/>
    </source>
</evidence>
<dbReference type="InterPro" id="IPR000847">
    <property type="entry name" value="LysR_HTH_N"/>
</dbReference>
<dbReference type="InterPro" id="IPR036390">
    <property type="entry name" value="WH_DNA-bd_sf"/>
</dbReference>
<keyword evidence="3" id="KW-0238">DNA-binding</keyword>
<evidence type="ECO:0000259" key="5">
    <source>
        <dbReference type="PROSITE" id="PS50931"/>
    </source>
</evidence>
<dbReference type="AlphaFoldDB" id="A0A3R6FXR7"/>
<comment type="caution">
    <text evidence="6">The sequence shown here is derived from an EMBL/GenBank/DDBJ whole genome shotgun (WGS) entry which is preliminary data.</text>
</comment>
<keyword evidence="4" id="KW-0804">Transcription</keyword>
<evidence type="ECO:0000256" key="1">
    <source>
        <dbReference type="ARBA" id="ARBA00009437"/>
    </source>
</evidence>
<dbReference type="InterPro" id="IPR005119">
    <property type="entry name" value="LysR_subst-bd"/>
</dbReference>
<protein>
    <submittedName>
        <fullName evidence="6">LysR family transcriptional regulator</fullName>
    </submittedName>
</protein>
<dbReference type="InterPro" id="IPR036388">
    <property type="entry name" value="WH-like_DNA-bd_sf"/>
</dbReference>
<dbReference type="Proteomes" id="UP000284051">
    <property type="component" value="Unassembled WGS sequence"/>
</dbReference>
<dbReference type="Gene3D" id="3.40.190.290">
    <property type="match status" value="1"/>
</dbReference>
<evidence type="ECO:0000313" key="7">
    <source>
        <dbReference type="Proteomes" id="UP000284051"/>
    </source>
</evidence>
<sequence>MHIRKKPGDGFMNLSQLQYFRTLAKEEHYTRAAQILSITQPSLSHAIAQLEQELGTRLFEKKGRNVVLTRYGKIFLPYVEESLKVLEEGVQRTKELNGSKEGMIHLAYIYTLGSTFVPKMVRRFLDAYPDYHIDFQFIVGKTGDIIEGLKNDQYDMVFSSYQDGEPDIDFRQIGDQKLVLAVPKDHPLAMYDSVDLKDTVDYPQIYFQKGSGLRPVVDQMYEQISVFPKIAFEIEEDGSMAGLVAQGFGIAVMPDIPILKTLDVKTLTITNPEYERHVYLATMKKRYLSPVAKSFIQFVMQETE</sequence>
<gene>
    <name evidence="6" type="ORF">DW264_15530</name>
</gene>
<dbReference type="SUPFAM" id="SSF53850">
    <property type="entry name" value="Periplasmic binding protein-like II"/>
    <property type="match status" value="1"/>
</dbReference>
<dbReference type="EMBL" id="QRID01000019">
    <property type="protein sequence ID" value="RHG26098.1"/>
    <property type="molecule type" value="Genomic_DNA"/>
</dbReference>
<dbReference type="SUPFAM" id="SSF46785">
    <property type="entry name" value="Winged helix' DNA-binding domain"/>
    <property type="match status" value="1"/>
</dbReference>
<name>A0A3R6FXR7_9FIRM</name>
<evidence type="ECO:0000313" key="6">
    <source>
        <dbReference type="EMBL" id="RHG26098.1"/>
    </source>
</evidence>
<reference evidence="6 7" key="1">
    <citation type="submission" date="2018-08" db="EMBL/GenBank/DDBJ databases">
        <title>A genome reference for cultivated species of the human gut microbiota.</title>
        <authorList>
            <person name="Zou Y."/>
            <person name="Xue W."/>
            <person name="Luo G."/>
        </authorList>
    </citation>
    <scope>NUCLEOTIDE SEQUENCE [LARGE SCALE GENOMIC DNA]</scope>
    <source>
        <strain evidence="6 7">AM22-21LB</strain>
    </source>
</reference>
<comment type="similarity">
    <text evidence="1">Belongs to the LysR transcriptional regulatory family.</text>
</comment>
<evidence type="ECO:0000256" key="3">
    <source>
        <dbReference type="ARBA" id="ARBA00023125"/>
    </source>
</evidence>
<dbReference type="Gene3D" id="1.10.10.10">
    <property type="entry name" value="Winged helix-like DNA-binding domain superfamily/Winged helix DNA-binding domain"/>
    <property type="match status" value="1"/>
</dbReference>
<dbReference type="Pfam" id="PF03466">
    <property type="entry name" value="LysR_substrate"/>
    <property type="match status" value="1"/>
</dbReference>